<organism evidence="2 3">
    <name type="scientific">Paramuricea clavata</name>
    <name type="common">Red gorgonian</name>
    <name type="synonym">Violescent sea-whip</name>
    <dbReference type="NCBI Taxonomy" id="317549"/>
    <lineage>
        <taxon>Eukaryota</taxon>
        <taxon>Metazoa</taxon>
        <taxon>Cnidaria</taxon>
        <taxon>Anthozoa</taxon>
        <taxon>Octocorallia</taxon>
        <taxon>Malacalcyonacea</taxon>
        <taxon>Plexauridae</taxon>
        <taxon>Paramuricea</taxon>
    </lineage>
</organism>
<reference evidence="2" key="1">
    <citation type="submission" date="2020-04" db="EMBL/GenBank/DDBJ databases">
        <authorList>
            <person name="Alioto T."/>
            <person name="Alioto T."/>
            <person name="Gomez Garrido J."/>
        </authorList>
    </citation>
    <scope>NUCLEOTIDE SEQUENCE</scope>
    <source>
        <strain evidence="2">A484AB</strain>
    </source>
</reference>
<dbReference type="SUPFAM" id="SSF57903">
    <property type="entry name" value="FYVE/PHD zinc finger"/>
    <property type="match status" value="1"/>
</dbReference>
<dbReference type="InterPro" id="IPR011011">
    <property type="entry name" value="Znf_FYVE_PHD"/>
</dbReference>
<feature type="non-terminal residue" evidence="2">
    <location>
        <position position="595"/>
    </location>
</feature>
<dbReference type="Proteomes" id="UP001152795">
    <property type="component" value="Unassembled WGS sequence"/>
</dbReference>
<feature type="region of interest" description="Disordered" evidence="1">
    <location>
        <begin position="208"/>
        <end position="232"/>
    </location>
</feature>
<evidence type="ECO:0000256" key="1">
    <source>
        <dbReference type="SAM" id="MobiDB-lite"/>
    </source>
</evidence>
<accession>A0A6S7H908</accession>
<dbReference type="EMBL" id="CACRXK020002102">
    <property type="protein sequence ID" value="CAB3992687.1"/>
    <property type="molecule type" value="Genomic_DNA"/>
</dbReference>
<evidence type="ECO:0000313" key="3">
    <source>
        <dbReference type="Proteomes" id="UP001152795"/>
    </source>
</evidence>
<name>A0A6S7H908_PARCT</name>
<dbReference type="OrthoDB" id="6006400at2759"/>
<keyword evidence="3" id="KW-1185">Reference proteome</keyword>
<gene>
    <name evidence="2" type="ORF">PACLA_8A020784</name>
</gene>
<evidence type="ECO:0000313" key="2">
    <source>
        <dbReference type="EMBL" id="CAB3992687.1"/>
    </source>
</evidence>
<protein>
    <submittedName>
        <fullName evidence="2">Uncharacterized protein</fullName>
    </submittedName>
</protein>
<sequence>MERMLDKNSIFIGFKYSPSIPTEKVNPSQMKGWKKISMGEDAADGGRQHNVPRKKRVSEWYERSKVPALVLYCKNGTLHSLCPPNLEPVFNSFVEDSSVGDKFSRSVMQIFSSRQNPSSTSQSSSSTSIPVMSDYTQLNTETLRKLVCTAVEESTTAGTRVKWTDLSYKPQWWPEEVAWRNPNNKSTAGPKMKSAELSLVLSAHRDWHESTSHPGAGPSHEQQPHSGRSDENHFVSAATECDLSAEDIAFMESVIKEDDDNSTIDFYDEACCSKVLTICRKLSWRALKICASGVINKMNNRTALVPYVHDYIDLERLDRSLLSFIPPFSKMLSEDGGIELEPFQASAFGNCFWCSLSIHLTGNESRQNFLRLASALNAVINTKHFIDKVRNHEEMGTPLDILWVPLTVEHGQSNHYNHIVPLLPWKCGAAPHKFCMFNSDMNHEFSNLKSDLAQCDLCQEWYHTCCLGQSLHHINRMERFSCGCDVLPGDAAQISTRNAEIYNDMDMFQRCLSKRELKMIAKNLKRNVIPYLRTGASYLDDSFTNEMKLYFESLDYGPVMTPNMVQSLLDNYLPVVNEVRVPDANTFLKEILLPE</sequence>
<dbReference type="AlphaFoldDB" id="A0A6S7H908"/>
<comment type="caution">
    <text evidence="2">The sequence shown here is derived from an EMBL/GenBank/DDBJ whole genome shotgun (WGS) entry which is preliminary data.</text>
</comment>
<proteinExistence type="predicted"/>